<gene>
    <name evidence="1" type="ORF">GCM10011335_48380</name>
</gene>
<evidence type="ECO:0008006" key="3">
    <source>
        <dbReference type="Google" id="ProtNLM"/>
    </source>
</evidence>
<name>A0A916YCP6_9HYPH</name>
<comment type="caution">
    <text evidence="1">The sequence shown here is derived from an EMBL/GenBank/DDBJ whole genome shotgun (WGS) entry which is preliminary data.</text>
</comment>
<reference evidence="1" key="2">
    <citation type="submission" date="2020-09" db="EMBL/GenBank/DDBJ databases">
        <authorList>
            <person name="Sun Q."/>
            <person name="Zhou Y."/>
        </authorList>
    </citation>
    <scope>NUCLEOTIDE SEQUENCE</scope>
    <source>
        <strain evidence="1">CGMCC 1.15493</strain>
    </source>
</reference>
<organism evidence="1 2">
    <name type="scientific">Aureimonas glaciei</name>
    <dbReference type="NCBI Taxonomy" id="1776957"/>
    <lineage>
        <taxon>Bacteria</taxon>
        <taxon>Pseudomonadati</taxon>
        <taxon>Pseudomonadota</taxon>
        <taxon>Alphaproteobacteria</taxon>
        <taxon>Hyphomicrobiales</taxon>
        <taxon>Aurantimonadaceae</taxon>
        <taxon>Aureimonas</taxon>
    </lineage>
</organism>
<keyword evidence="2" id="KW-1185">Reference proteome</keyword>
<dbReference type="EMBL" id="BMJJ01000016">
    <property type="protein sequence ID" value="GGD40042.1"/>
    <property type="molecule type" value="Genomic_DNA"/>
</dbReference>
<dbReference type="AlphaFoldDB" id="A0A916YCP6"/>
<evidence type="ECO:0000313" key="2">
    <source>
        <dbReference type="Proteomes" id="UP000613160"/>
    </source>
</evidence>
<evidence type="ECO:0000313" key="1">
    <source>
        <dbReference type="EMBL" id="GGD40042.1"/>
    </source>
</evidence>
<dbReference type="Proteomes" id="UP000613160">
    <property type="component" value="Unassembled WGS sequence"/>
</dbReference>
<proteinExistence type="predicted"/>
<protein>
    <recommendedName>
        <fullName evidence="3">CobQ/CobB/MinD/ParA nucleotide binding domain-containing protein</fullName>
    </recommendedName>
</protein>
<accession>A0A916YCP6</accession>
<dbReference type="RefSeq" id="WP_188855019.1">
    <property type="nucleotide sequence ID" value="NZ_BMJJ01000016.1"/>
</dbReference>
<sequence>MVRVLIVGQDKGGVGKSLLVRALAEAVPAAPIIEVDSTRRLVELEDRVMFFSMRAERIDIERSGGKAARAEFDGVINAMWTATVPTIVDVGANTARSLLTVLSGMTEDFAERNVELGVLVIVTAEPGAMAEAPRIMKIAKDAGATRFLLENRLQGPVNAADLKKIADGAPTSALDEHVMEDEAVRLLQIGGLASIPNLDSARLNEAHGVAAGSRIRRDLTRLRAAAMEAARRPASWLVGEA</sequence>
<reference evidence="1" key="1">
    <citation type="journal article" date="2014" name="Int. J. Syst. Evol. Microbiol.">
        <title>Complete genome sequence of Corynebacterium casei LMG S-19264T (=DSM 44701T), isolated from a smear-ripened cheese.</title>
        <authorList>
            <consortium name="US DOE Joint Genome Institute (JGI-PGF)"/>
            <person name="Walter F."/>
            <person name="Albersmeier A."/>
            <person name="Kalinowski J."/>
            <person name="Ruckert C."/>
        </authorList>
    </citation>
    <scope>NUCLEOTIDE SEQUENCE</scope>
    <source>
        <strain evidence="1">CGMCC 1.15493</strain>
    </source>
</reference>
<dbReference type="SUPFAM" id="SSF52540">
    <property type="entry name" value="P-loop containing nucleoside triphosphate hydrolases"/>
    <property type="match status" value="1"/>
</dbReference>
<dbReference type="InterPro" id="IPR027417">
    <property type="entry name" value="P-loop_NTPase"/>
</dbReference>